<dbReference type="Proteomes" id="UP000037069">
    <property type="component" value="Unassembled WGS sequence"/>
</dbReference>
<organism evidence="1 2">
    <name type="scientific">Lucilia cuprina</name>
    <name type="common">Green bottle fly</name>
    <name type="synonym">Australian sheep blowfly</name>
    <dbReference type="NCBI Taxonomy" id="7375"/>
    <lineage>
        <taxon>Eukaryota</taxon>
        <taxon>Metazoa</taxon>
        <taxon>Ecdysozoa</taxon>
        <taxon>Arthropoda</taxon>
        <taxon>Hexapoda</taxon>
        <taxon>Insecta</taxon>
        <taxon>Pterygota</taxon>
        <taxon>Neoptera</taxon>
        <taxon>Endopterygota</taxon>
        <taxon>Diptera</taxon>
        <taxon>Brachycera</taxon>
        <taxon>Muscomorpha</taxon>
        <taxon>Oestroidea</taxon>
        <taxon>Calliphoridae</taxon>
        <taxon>Luciliinae</taxon>
        <taxon>Lucilia</taxon>
    </lineage>
</organism>
<dbReference type="AlphaFoldDB" id="A0A0L0C8T1"/>
<sequence length="199" mass="22041">MKCPSCSISPICLTSISIVDFFKALPIITDFRQALEANIARIREGRHIVPSGASCSIKINSSISSLPNSQFLLKGLPSKRTLLVGAAKENVDLWNSQWLMLQLHRILQRFKIVLFIGSMLVDYKQRKRSNLVLRCLSLNKLSSASSLKGVTFLHSIRSTTYEAGNGGDVLLINSSYSTDSFEIISKLGLLMLFESDSDL</sequence>
<protein>
    <submittedName>
        <fullName evidence="1">Uncharacterized protein</fullName>
    </submittedName>
</protein>
<keyword evidence="2" id="KW-1185">Reference proteome</keyword>
<reference evidence="1 2" key="1">
    <citation type="journal article" date="2015" name="Nat. Commun.">
        <title>Lucilia cuprina genome unlocks parasitic fly biology to underpin future interventions.</title>
        <authorList>
            <person name="Anstead C.A."/>
            <person name="Korhonen P.K."/>
            <person name="Young N.D."/>
            <person name="Hall R.S."/>
            <person name="Jex A.R."/>
            <person name="Murali S.C."/>
            <person name="Hughes D.S."/>
            <person name="Lee S.F."/>
            <person name="Perry T."/>
            <person name="Stroehlein A.J."/>
            <person name="Ansell B.R."/>
            <person name="Breugelmans B."/>
            <person name="Hofmann A."/>
            <person name="Qu J."/>
            <person name="Dugan S."/>
            <person name="Lee S.L."/>
            <person name="Chao H."/>
            <person name="Dinh H."/>
            <person name="Han Y."/>
            <person name="Doddapaneni H.V."/>
            <person name="Worley K.C."/>
            <person name="Muzny D.M."/>
            <person name="Ioannidis P."/>
            <person name="Waterhouse R.M."/>
            <person name="Zdobnov E.M."/>
            <person name="James P.J."/>
            <person name="Bagnall N.H."/>
            <person name="Kotze A.C."/>
            <person name="Gibbs R.A."/>
            <person name="Richards S."/>
            <person name="Batterham P."/>
            <person name="Gasser R.B."/>
        </authorList>
    </citation>
    <scope>NUCLEOTIDE SEQUENCE [LARGE SCALE GENOMIC DNA]</scope>
    <source>
        <strain evidence="1 2">LS</strain>
        <tissue evidence="1">Full body</tissue>
    </source>
</reference>
<evidence type="ECO:0000313" key="2">
    <source>
        <dbReference type="Proteomes" id="UP000037069"/>
    </source>
</evidence>
<proteinExistence type="predicted"/>
<gene>
    <name evidence="1" type="ORF">FF38_08460</name>
</gene>
<dbReference type="EMBL" id="JRES01000737">
    <property type="protein sequence ID" value="KNC28848.1"/>
    <property type="molecule type" value="Genomic_DNA"/>
</dbReference>
<comment type="caution">
    <text evidence="1">The sequence shown here is derived from an EMBL/GenBank/DDBJ whole genome shotgun (WGS) entry which is preliminary data.</text>
</comment>
<accession>A0A0L0C8T1</accession>
<name>A0A0L0C8T1_LUCCU</name>
<evidence type="ECO:0000313" key="1">
    <source>
        <dbReference type="EMBL" id="KNC28848.1"/>
    </source>
</evidence>